<comment type="subcellular location">
    <subcellularLocation>
        <location evidence="3">Membrane</location>
        <topology evidence="3">Multi-pass membrane protein</topology>
    </subcellularLocation>
</comment>
<dbReference type="UniPathway" id="UPA00223"/>
<keyword evidence="18" id="KW-1185">Reference proteome</keyword>
<evidence type="ECO:0000313" key="18">
    <source>
        <dbReference type="Proteomes" id="UP000321405"/>
    </source>
</evidence>
<evidence type="ECO:0000256" key="10">
    <source>
        <dbReference type="ARBA" id="ARBA00022692"/>
    </source>
</evidence>
<gene>
    <name evidence="17" type="ORF">SSA02_16200</name>
</gene>
<dbReference type="GO" id="GO:0016020">
    <property type="term" value="C:membrane"/>
    <property type="evidence" value="ECO:0007669"/>
    <property type="project" value="UniProtKB-SubCell"/>
</dbReference>
<evidence type="ECO:0000313" key="17">
    <source>
        <dbReference type="EMBL" id="GEL02457.1"/>
    </source>
</evidence>
<dbReference type="GO" id="GO:0006099">
    <property type="term" value="P:tricarboxylic acid cycle"/>
    <property type="evidence" value="ECO:0007669"/>
    <property type="project" value="UniProtKB-UniPathway"/>
</dbReference>
<keyword evidence="8" id="KW-0816">Tricarboxylic acid cycle</keyword>
<dbReference type="Pfam" id="PF01127">
    <property type="entry name" value="Sdh_cyt"/>
    <property type="match status" value="1"/>
</dbReference>
<protein>
    <recommendedName>
        <fullName evidence="6">Succinate dehydrogenase hydrophobic membrane anchor subunit</fullName>
    </recommendedName>
</protein>
<dbReference type="SUPFAM" id="SSF81343">
    <property type="entry name" value="Fumarate reductase respiratory complex transmembrane subunits"/>
    <property type="match status" value="1"/>
</dbReference>
<keyword evidence="14" id="KW-0408">Iron</keyword>
<evidence type="ECO:0000256" key="2">
    <source>
        <dbReference type="ARBA" id="ARBA00004050"/>
    </source>
</evidence>
<keyword evidence="12" id="KW-0249">Electron transport</keyword>
<comment type="subunit">
    <text evidence="5">Part of an enzyme complex containing four subunits: a flavoprotein, an iron-sulfur protein, plus two membrane-anchoring proteins, SdhC and SdhD.</text>
</comment>
<dbReference type="GO" id="GO:0020037">
    <property type="term" value="F:heme binding"/>
    <property type="evidence" value="ECO:0007669"/>
    <property type="project" value="InterPro"/>
</dbReference>
<sequence>MTRLSDMRTPLARAKGLGGLPDGAEHWTAERVSALLLAPLSLWGVTQILRLAGRDRETILAWAGRVQNAAPLGLLIALTARHAQLGLEVIASDYARGWRRVGLRLLIRLATLVFVAIGAASLARIIMTRTPEAKQ</sequence>
<evidence type="ECO:0000256" key="1">
    <source>
        <dbReference type="ARBA" id="ARBA00001971"/>
    </source>
</evidence>
<keyword evidence="11" id="KW-0479">Metal-binding</keyword>
<evidence type="ECO:0000256" key="14">
    <source>
        <dbReference type="ARBA" id="ARBA00023004"/>
    </source>
</evidence>
<dbReference type="InterPro" id="IPR034804">
    <property type="entry name" value="SQR/QFR_C/D"/>
</dbReference>
<dbReference type="Proteomes" id="UP000321405">
    <property type="component" value="Unassembled WGS sequence"/>
</dbReference>
<evidence type="ECO:0000256" key="15">
    <source>
        <dbReference type="ARBA" id="ARBA00023136"/>
    </source>
</evidence>
<evidence type="ECO:0000256" key="16">
    <source>
        <dbReference type="SAM" id="Phobius"/>
    </source>
</evidence>
<evidence type="ECO:0000256" key="4">
    <source>
        <dbReference type="ARBA" id="ARBA00005163"/>
    </source>
</evidence>
<evidence type="ECO:0000256" key="5">
    <source>
        <dbReference type="ARBA" id="ARBA00011558"/>
    </source>
</evidence>
<evidence type="ECO:0000256" key="12">
    <source>
        <dbReference type="ARBA" id="ARBA00022982"/>
    </source>
</evidence>
<keyword evidence="13 16" id="KW-1133">Transmembrane helix</keyword>
<comment type="cofactor">
    <cofactor evidence="1">
        <name>heme</name>
        <dbReference type="ChEBI" id="CHEBI:30413"/>
    </cofactor>
</comment>
<accession>A0A511BQ39</accession>
<evidence type="ECO:0000256" key="8">
    <source>
        <dbReference type="ARBA" id="ARBA00022532"/>
    </source>
</evidence>
<evidence type="ECO:0000256" key="11">
    <source>
        <dbReference type="ARBA" id="ARBA00022723"/>
    </source>
</evidence>
<evidence type="ECO:0000256" key="7">
    <source>
        <dbReference type="ARBA" id="ARBA00022448"/>
    </source>
</evidence>
<dbReference type="AlphaFoldDB" id="A0A511BQ39"/>
<dbReference type="NCBIfam" id="TIGR02968">
    <property type="entry name" value="succ_dehyd_anc"/>
    <property type="match status" value="1"/>
</dbReference>
<keyword evidence="9" id="KW-0349">Heme</keyword>
<reference evidence="17 18" key="1">
    <citation type="submission" date="2019-07" db="EMBL/GenBank/DDBJ databases">
        <title>Whole genome shotgun sequence of Swaminathania salitolerans NBRC 104436.</title>
        <authorList>
            <person name="Hosoyama A."/>
            <person name="Uohara A."/>
            <person name="Ohji S."/>
            <person name="Ichikawa N."/>
        </authorList>
    </citation>
    <scope>NUCLEOTIDE SEQUENCE [LARGE SCALE GENOMIC DNA]</scope>
    <source>
        <strain evidence="17 18">NBRC 104436</strain>
    </source>
</reference>
<evidence type="ECO:0000256" key="6">
    <source>
        <dbReference type="ARBA" id="ARBA00019425"/>
    </source>
</evidence>
<evidence type="ECO:0000256" key="9">
    <source>
        <dbReference type="ARBA" id="ARBA00022617"/>
    </source>
</evidence>
<dbReference type="GO" id="GO:0046872">
    <property type="term" value="F:metal ion binding"/>
    <property type="evidence" value="ECO:0007669"/>
    <property type="project" value="UniProtKB-KW"/>
</dbReference>
<feature type="transmembrane region" description="Helical" evidence="16">
    <location>
        <begin position="105"/>
        <end position="127"/>
    </location>
</feature>
<organism evidence="17 18">
    <name type="scientific">Swaminathania salitolerans</name>
    <dbReference type="NCBI Taxonomy" id="182838"/>
    <lineage>
        <taxon>Bacteria</taxon>
        <taxon>Pseudomonadati</taxon>
        <taxon>Pseudomonadota</taxon>
        <taxon>Alphaproteobacteria</taxon>
        <taxon>Acetobacterales</taxon>
        <taxon>Acetobacteraceae</taxon>
        <taxon>Swaminathania</taxon>
    </lineage>
</organism>
<keyword evidence="15 16" id="KW-0472">Membrane</keyword>
<dbReference type="InterPro" id="IPR014312">
    <property type="entry name" value="Succ_DH_anchor"/>
</dbReference>
<keyword evidence="10 16" id="KW-0812">Transmembrane</keyword>
<evidence type="ECO:0000256" key="13">
    <source>
        <dbReference type="ARBA" id="ARBA00022989"/>
    </source>
</evidence>
<dbReference type="EMBL" id="BJVC01000003">
    <property type="protein sequence ID" value="GEL02457.1"/>
    <property type="molecule type" value="Genomic_DNA"/>
</dbReference>
<comment type="function">
    <text evidence="2">Membrane-anchoring subunit of succinate dehydrogenase (SDH).</text>
</comment>
<dbReference type="InterPro" id="IPR000701">
    <property type="entry name" value="SuccDH_FuR_B_TM-su"/>
</dbReference>
<proteinExistence type="predicted"/>
<name>A0A511BQ39_9PROT</name>
<keyword evidence="7" id="KW-0813">Transport</keyword>
<evidence type="ECO:0000256" key="3">
    <source>
        <dbReference type="ARBA" id="ARBA00004141"/>
    </source>
</evidence>
<dbReference type="OrthoDB" id="9809280at2"/>
<comment type="caution">
    <text evidence="17">The sequence shown here is derived from an EMBL/GenBank/DDBJ whole genome shotgun (WGS) entry which is preliminary data.</text>
</comment>
<dbReference type="RefSeq" id="WP_147093539.1">
    <property type="nucleotide sequence ID" value="NZ_BJVC01000003.1"/>
</dbReference>
<comment type="pathway">
    <text evidence="4">Carbohydrate metabolism; tricarboxylic acid cycle.</text>
</comment>
<dbReference type="Gene3D" id="1.20.1300.10">
    <property type="entry name" value="Fumarate reductase/succinate dehydrogenase, transmembrane subunit"/>
    <property type="match status" value="1"/>
</dbReference>